<accession>A0A5A7QT45</accession>
<keyword evidence="1 3" id="KW-0808">Transferase</keyword>
<keyword evidence="2" id="KW-0012">Acyltransferase</keyword>
<dbReference type="AlphaFoldDB" id="A0A5A7QT45"/>
<reference evidence="4" key="1">
    <citation type="journal article" date="2019" name="Curr. Biol.">
        <title>Genome Sequence of Striga asiatica Provides Insight into the Evolution of Plant Parasitism.</title>
        <authorList>
            <person name="Yoshida S."/>
            <person name="Kim S."/>
            <person name="Wafula E.K."/>
            <person name="Tanskanen J."/>
            <person name="Kim Y.M."/>
            <person name="Honaas L."/>
            <person name="Yang Z."/>
            <person name="Spallek T."/>
            <person name="Conn C.E."/>
            <person name="Ichihashi Y."/>
            <person name="Cheong K."/>
            <person name="Cui S."/>
            <person name="Der J.P."/>
            <person name="Gundlach H."/>
            <person name="Jiao Y."/>
            <person name="Hori C."/>
            <person name="Ishida J.K."/>
            <person name="Kasahara H."/>
            <person name="Kiba T."/>
            <person name="Kim M.S."/>
            <person name="Koo N."/>
            <person name="Laohavisit A."/>
            <person name="Lee Y.H."/>
            <person name="Lumba S."/>
            <person name="McCourt P."/>
            <person name="Mortimer J.C."/>
            <person name="Mutuku J.M."/>
            <person name="Nomura T."/>
            <person name="Sasaki-Sekimoto Y."/>
            <person name="Seto Y."/>
            <person name="Wang Y."/>
            <person name="Wakatake T."/>
            <person name="Sakakibara H."/>
            <person name="Demura T."/>
            <person name="Yamaguchi S."/>
            <person name="Yoneyama K."/>
            <person name="Manabe R.I."/>
            <person name="Nelson D.C."/>
            <person name="Schulman A.H."/>
            <person name="Timko M.P."/>
            <person name="dePamphilis C.W."/>
            <person name="Choi D."/>
            <person name="Shirasu K."/>
        </authorList>
    </citation>
    <scope>NUCLEOTIDE SEQUENCE [LARGE SCALE GENOMIC DNA]</scope>
    <source>
        <strain evidence="4">cv. UVA1</strain>
    </source>
</reference>
<dbReference type="Gene3D" id="3.30.559.10">
    <property type="entry name" value="Chloramphenicol acetyltransferase-like domain"/>
    <property type="match status" value="2"/>
</dbReference>
<dbReference type="GO" id="GO:0016747">
    <property type="term" value="F:acyltransferase activity, transferring groups other than amino-acyl groups"/>
    <property type="evidence" value="ECO:0007669"/>
    <property type="project" value="UniProtKB-ARBA"/>
</dbReference>
<name>A0A5A7QT45_STRAF</name>
<dbReference type="InterPro" id="IPR023213">
    <property type="entry name" value="CAT-like_dom_sf"/>
</dbReference>
<organism evidence="3 4">
    <name type="scientific">Striga asiatica</name>
    <name type="common">Asiatic witchweed</name>
    <name type="synonym">Buchnera asiatica</name>
    <dbReference type="NCBI Taxonomy" id="4170"/>
    <lineage>
        <taxon>Eukaryota</taxon>
        <taxon>Viridiplantae</taxon>
        <taxon>Streptophyta</taxon>
        <taxon>Embryophyta</taxon>
        <taxon>Tracheophyta</taxon>
        <taxon>Spermatophyta</taxon>
        <taxon>Magnoliopsida</taxon>
        <taxon>eudicotyledons</taxon>
        <taxon>Gunneridae</taxon>
        <taxon>Pentapetalae</taxon>
        <taxon>asterids</taxon>
        <taxon>lamiids</taxon>
        <taxon>Lamiales</taxon>
        <taxon>Orobanchaceae</taxon>
        <taxon>Buchnereae</taxon>
        <taxon>Striga</taxon>
    </lineage>
</organism>
<dbReference type="InterPro" id="IPR051504">
    <property type="entry name" value="Plant_metabolite_acyltrans"/>
</dbReference>
<dbReference type="Proteomes" id="UP000325081">
    <property type="component" value="Unassembled WGS sequence"/>
</dbReference>
<evidence type="ECO:0000256" key="2">
    <source>
        <dbReference type="ARBA" id="ARBA00023315"/>
    </source>
</evidence>
<evidence type="ECO:0000256" key="1">
    <source>
        <dbReference type="ARBA" id="ARBA00022679"/>
    </source>
</evidence>
<dbReference type="OrthoDB" id="1862401at2759"/>
<keyword evidence="4" id="KW-1185">Reference proteome</keyword>
<protein>
    <submittedName>
        <fullName evidence="3">HXXXD-type acyl-transferase family protein</fullName>
    </submittedName>
</protein>
<evidence type="ECO:0000313" key="3">
    <source>
        <dbReference type="EMBL" id="GER48199.1"/>
    </source>
</evidence>
<evidence type="ECO:0000313" key="4">
    <source>
        <dbReference type="Proteomes" id="UP000325081"/>
    </source>
</evidence>
<gene>
    <name evidence="3" type="ORF">STAS_25371</name>
</gene>
<dbReference type="PANTHER" id="PTHR31625">
    <property type="match status" value="1"/>
</dbReference>
<dbReference type="Pfam" id="PF02458">
    <property type="entry name" value="Transferase"/>
    <property type="match status" value="1"/>
</dbReference>
<dbReference type="EMBL" id="BKCP01008181">
    <property type="protein sequence ID" value="GER48199.1"/>
    <property type="molecule type" value="Genomic_DNA"/>
</dbReference>
<comment type="caution">
    <text evidence="3">The sequence shown here is derived from an EMBL/GenBank/DDBJ whole genome shotgun (WGS) entry which is preliminary data.</text>
</comment>
<sequence length="462" mass="51328">MTTLIETSKVGPLPAVAPAAHRTLPLTFLDLCWLHFHPIRRLFFYDCSFSKSHFLESFVPKLKHSLSLALELYFPLAGTLIYPSDTENHKPTIRYSPGDSIPFSIHESSEAGEIFDSLVGNQPRHADAFYDYTPQLPQIVTEPDRKLLRLLAVQVTLFPGRGVCIGLTNHHSAGDASSIVGFVRAWASTCKSGLLENARPVFDRGLIDDPLGRLESVYWDQMRRVPLTLSPFPLPTNRVRATYILDRARIEKLKDWVGAKSGFSGLDRPSSFVVASAHVWTCLAKSLVWDDKNEENRVCDDDDDDEVDYFLFAADIRARLSPPLPGSYFGNCLSGGLAKVRHEELIGPNGLFVAARAIADEIKNKLNGKDRIMGWLENIGKEIMSIGGKRMFSVSGSARVDLYGADFGLGRARKVEALSIDGEKYSMSLCRPRDCEDGLEIGLSLPKDKMDVFASLFDDGLE</sequence>
<proteinExistence type="predicted"/>